<gene>
    <name evidence="1" type="ORF">NTGZN8_110020</name>
</gene>
<name>A0A916BAJ2_9PROT</name>
<keyword evidence="2" id="KW-1185">Reference proteome</keyword>
<evidence type="ECO:0000313" key="2">
    <source>
        <dbReference type="Proteomes" id="UP000675882"/>
    </source>
</evidence>
<dbReference type="AlphaFoldDB" id="A0A916BAJ2"/>
<sequence>MIQEFLCITEFLVLKEPISVPLRQTEGFVKNKDIADTIPDDPILLTEIRDR</sequence>
<protein>
    <submittedName>
        <fullName evidence="1">Uncharacterized protein</fullName>
    </submittedName>
</protein>
<organism evidence="1 2">
    <name type="scientific">Candidatus Nitrotoga fabula</name>
    <dbReference type="NCBI Taxonomy" id="2182327"/>
    <lineage>
        <taxon>Bacteria</taxon>
        <taxon>Pseudomonadati</taxon>
        <taxon>Pseudomonadota</taxon>
        <taxon>Betaproteobacteria</taxon>
        <taxon>Nitrosomonadales</taxon>
        <taxon>Gallionellaceae</taxon>
        <taxon>Candidatus Nitrotoga</taxon>
    </lineage>
</organism>
<dbReference type="Proteomes" id="UP000675882">
    <property type="component" value="Unassembled WGS sequence"/>
</dbReference>
<comment type="caution">
    <text evidence="1">The sequence shown here is derived from an EMBL/GenBank/DDBJ whole genome shotgun (WGS) entry which is preliminary data.</text>
</comment>
<dbReference type="EMBL" id="CAJNBL010000003">
    <property type="protein sequence ID" value="CAE6690452.1"/>
    <property type="molecule type" value="Genomic_DNA"/>
</dbReference>
<evidence type="ECO:0000313" key="1">
    <source>
        <dbReference type="EMBL" id="CAE6690452.1"/>
    </source>
</evidence>
<reference evidence="1" key="1">
    <citation type="submission" date="2021-02" db="EMBL/GenBank/DDBJ databases">
        <authorList>
            <person name="Han P."/>
        </authorList>
    </citation>
    <scope>NUCLEOTIDE SEQUENCE</scope>
    <source>
        <strain evidence="1">Candidatus Nitrotoga sp. ZN8</strain>
    </source>
</reference>
<accession>A0A916BAJ2</accession>
<proteinExistence type="predicted"/>